<evidence type="ECO:0000313" key="3">
    <source>
        <dbReference type="Proteomes" id="UP000807342"/>
    </source>
</evidence>
<feature type="compositionally biased region" description="Basic and acidic residues" evidence="1">
    <location>
        <begin position="507"/>
        <end position="518"/>
    </location>
</feature>
<feature type="region of interest" description="Disordered" evidence="1">
    <location>
        <begin position="375"/>
        <end position="829"/>
    </location>
</feature>
<organism evidence="2 3">
    <name type="scientific">Macrolepiota fuliginosa MF-IS2</name>
    <dbReference type="NCBI Taxonomy" id="1400762"/>
    <lineage>
        <taxon>Eukaryota</taxon>
        <taxon>Fungi</taxon>
        <taxon>Dikarya</taxon>
        <taxon>Basidiomycota</taxon>
        <taxon>Agaricomycotina</taxon>
        <taxon>Agaricomycetes</taxon>
        <taxon>Agaricomycetidae</taxon>
        <taxon>Agaricales</taxon>
        <taxon>Agaricineae</taxon>
        <taxon>Agaricaceae</taxon>
        <taxon>Macrolepiota</taxon>
    </lineage>
</organism>
<comment type="caution">
    <text evidence="2">The sequence shown here is derived from an EMBL/GenBank/DDBJ whole genome shotgun (WGS) entry which is preliminary data.</text>
</comment>
<feature type="compositionally biased region" description="Polar residues" evidence="1">
    <location>
        <begin position="442"/>
        <end position="465"/>
    </location>
</feature>
<name>A0A9P5XLM6_9AGAR</name>
<feature type="compositionally biased region" description="Low complexity" evidence="1">
    <location>
        <begin position="109"/>
        <end position="120"/>
    </location>
</feature>
<feature type="compositionally biased region" description="Polar residues" evidence="1">
    <location>
        <begin position="690"/>
        <end position="703"/>
    </location>
</feature>
<feature type="compositionally biased region" description="Polar residues" evidence="1">
    <location>
        <begin position="602"/>
        <end position="613"/>
    </location>
</feature>
<feature type="compositionally biased region" description="Acidic residues" evidence="1">
    <location>
        <begin position="194"/>
        <end position="206"/>
    </location>
</feature>
<dbReference type="AlphaFoldDB" id="A0A9P5XLM6"/>
<keyword evidence="3" id="KW-1185">Reference proteome</keyword>
<feature type="region of interest" description="Disordered" evidence="1">
    <location>
        <begin position="282"/>
        <end position="342"/>
    </location>
</feature>
<feature type="compositionally biased region" description="Pro residues" evidence="1">
    <location>
        <begin position="72"/>
        <end position="90"/>
    </location>
</feature>
<dbReference type="Proteomes" id="UP000807342">
    <property type="component" value="Unassembled WGS sequence"/>
</dbReference>
<proteinExistence type="predicted"/>
<evidence type="ECO:0000256" key="1">
    <source>
        <dbReference type="SAM" id="MobiDB-lite"/>
    </source>
</evidence>
<accession>A0A9P5XLM6</accession>
<feature type="compositionally biased region" description="Basic and acidic residues" evidence="1">
    <location>
        <begin position="666"/>
        <end position="678"/>
    </location>
</feature>
<feature type="compositionally biased region" description="Polar residues" evidence="1">
    <location>
        <begin position="300"/>
        <end position="313"/>
    </location>
</feature>
<feature type="compositionally biased region" description="Polar residues" evidence="1">
    <location>
        <begin position="744"/>
        <end position="764"/>
    </location>
</feature>
<feature type="region of interest" description="Disordered" evidence="1">
    <location>
        <begin position="1"/>
        <end position="270"/>
    </location>
</feature>
<feature type="compositionally biased region" description="Basic residues" evidence="1">
    <location>
        <begin position="811"/>
        <end position="829"/>
    </location>
</feature>
<gene>
    <name evidence="2" type="ORF">P691DRAFT_287067</name>
</gene>
<dbReference type="OrthoDB" id="3064172at2759"/>
<dbReference type="EMBL" id="MU151077">
    <property type="protein sequence ID" value="KAF9451976.1"/>
    <property type="molecule type" value="Genomic_DNA"/>
</dbReference>
<evidence type="ECO:0000313" key="2">
    <source>
        <dbReference type="EMBL" id="KAF9451976.1"/>
    </source>
</evidence>
<feature type="compositionally biased region" description="Polar residues" evidence="1">
    <location>
        <begin position="241"/>
        <end position="262"/>
    </location>
</feature>
<protein>
    <submittedName>
        <fullName evidence="2">Uncharacterized protein</fullName>
    </submittedName>
</protein>
<reference evidence="2" key="1">
    <citation type="submission" date="2020-11" db="EMBL/GenBank/DDBJ databases">
        <authorList>
            <consortium name="DOE Joint Genome Institute"/>
            <person name="Ahrendt S."/>
            <person name="Riley R."/>
            <person name="Andreopoulos W."/>
            <person name="Labutti K."/>
            <person name="Pangilinan J."/>
            <person name="Ruiz-Duenas F.J."/>
            <person name="Barrasa J.M."/>
            <person name="Sanchez-Garcia M."/>
            <person name="Camarero S."/>
            <person name="Miyauchi S."/>
            <person name="Serrano A."/>
            <person name="Linde D."/>
            <person name="Babiker R."/>
            <person name="Drula E."/>
            <person name="Ayuso-Fernandez I."/>
            <person name="Pacheco R."/>
            <person name="Padilla G."/>
            <person name="Ferreira P."/>
            <person name="Barriuso J."/>
            <person name="Kellner H."/>
            <person name="Castanera R."/>
            <person name="Alfaro M."/>
            <person name="Ramirez L."/>
            <person name="Pisabarro A.G."/>
            <person name="Kuo A."/>
            <person name="Tritt A."/>
            <person name="Lipzen A."/>
            <person name="He G."/>
            <person name="Yan M."/>
            <person name="Ng V."/>
            <person name="Cullen D."/>
            <person name="Martin F."/>
            <person name="Rosso M.-N."/>
            <person name="Henrissat B."/>
            <person name="Hibbett D."/>
            <person name="Martinez A.T."/>
            <person name="Grigoriev I.V."/>
        </authorList>
    </citation>
    <scope>NUCLEOTIDE SEQUENCE</scope>
    <source>
        <strain evidence="2">MF-IS2</strain>
    </source>
</reference>
<feature type="compositionally biased region" description="Polar residues" evidence="1">
    <location>
        <begin position="425"/>
        <end position="435"/>
    </location>
</feature>
<feature type="compositionally biased region" description="Basic and acidic residues" evidence="1">
    <location>
        <begin position="46"/>
        <end position="62"/>
    </location>
</feature>
<feature type="compositionally biased region" description="Acidic residues" evidence="1">
    <location>
        <begin position="156"/>
        <end position="173"/>
    </location>
</feature>
<sequence length="829" mass="89098">MSRFSHLPAPRESPPLQGVKTPHPSGVDKPLLLVPSQQPKPSLPHTVEKDGSSSSWEDHSESENSSEGEAPQPQPTATPAPAKPAPPPPQDSDSESSNSSSDVENTTASSHQPQPESQPSLFPPADVSNYSDKDLEALIRGPGVPLKFTELPSSESSEDEEPDGVQLDNESEQEPVSQTRKAPRFYAPSKDSSDEGEDENDDNEDSDTFHTLSAYTSAPPPVARAGPIEDGGKSHPIPEPSQDNKSFQQMGGRQSSVESDQGGNKAFEEALAQENVVLELAREPTSLPSAEESSRPAIVTQHSTDNSAVTNEPSKTDTDQEEGPGEAEFNNTDLGKGTIPEDIVEKEPELTQTLEPGHVEVLETLGDHVTGIPALLGLTEADGEVPSTPLPPPPEQPREEPTRASTPKPGILERMRSRVGLTLPVKNQPSRSSIIMTPVAKASSTRAATLRSQQKPKTRSQSTGSSHEENDADAGAITPGPVAGKPASRRGAVPASVSKSAPTRSKAAAEKNLERVQEDQEVPNPLPRRSTRTASKTPGTSTPMPPPPLKRARQARPPLVAEENRDSSQLRRRKVSQQKKGAPKATVKSPTPPPTTEDDNVEASSSQSVQPQEDVTLPPSPPVSLDTWETLQTETPVDPIPFSLKPQYQRKTPTFGRNKPISRFEQAVHDADHPEKGKGKTKNTPLFMPSDSQTTFPHSQFQTPAAALVATDSSDSEAEVRNSVIKNRAPSQSQPPQYRKLTEIASQASSLFTPKVLRQSTTLSRAAASVPAKRKDRLDQMYGRMGKKSEVEESSNESSQSSDSETEKVSHIPKSRKAGAGSKRRMSLA</sequence>